<gene>
    <name evidence="3" type="ORF">CP976_42035</name>
</gene>
<dbReference type="PANTHER" id="PTHR30007:SF0">
    <property type="entry name" value="TRANSPOSASE"/>
    <property type="match status" value="1"/>
</dbReference>
<proteinExistence type="predicted"/>
<dbReference type="PANTHER" id="PTHR30007">
    <property type="entry name" value="PHP DOMAIN PROTEIN"/>
    <property type="match status" value="1"/>
</dbReference>
<evidence type="ECO:0000313" key="4">
    <source>
        <dbReference type="Proteomes" id="UP000326598"/>
    </source>
</evidence>
<dbReference type="KEGG" id="scoe:CP976_42035"/>
<dbReference type="Proteomes" id="UP000326598">
    <property type="component" value="Chromosome"/>
</dbReference>
<dbReference type="RefSeq" id="WP_150485064.1">
    <property type="nucleotide sequence ID" value="NZ_BMTB01000009.1"/>
</dbReference>
<dbReference type="AlphaFoldDB" id="A0A5J6IC16"/>
<evidence type="ECO:0000259" key="1">
    <source>
        <dbReference type="Pfam" id="PF01609"/>
    </source>
</evidence>
<feature type="domain" description="Transposase IS4-like" evidence="1">
    <location>
        <begin position="109"/>
        <end position="260"/>
    </location>
</feature>
<dbReference type="InterPro" id="IPR025161">
    <property type="entry name" value="IS402-like_dom"/>
</dbReference>
<evidence type="ECO:0000259" key="2">
    <source>
        <dbReference type="Pfam" id="PF13340"/>
    </source>
</evidence>
<evidence type="ECO:0000313" key="3">
    <source>
        <dbReference type="EMBL" id="QEV30016.1"/>
    </source>
</evidence>
<dbReference type="InterPro" id="IPR002559">
    <property type="entry name" value="Transposase_11"/>
</dbReference>
<name>A0A5J6IC16_STRC4</name>
<dbReference type="NCBIfam" id="NF033580">
    <property type="entry name" value="transpos_IS5_3"/>
    <property type="match status" value="1"/>
</dbReference>
<dbReference type="Pfam" id="PF13340">
    <property type="entry name" value="DUF4096"/>
    <property type="match status" value="1"/>
</dbReference>
<sequence length="289" mass="32441">MSERRPYPSDLSDARWELHQPVLAAWCFERRGRALDFGRPPVHDLREIMDAILYVDRTGVQWRYLSHDFPPWETVYGYFAKWQKDGVFAQLNGLLRELVRQQEGRNASPSACVIDARSVKTSTSVPASSQGADAGKKIVGRKRSIVTDTIGLLLAVLVTAASVQDSVAGTQLLDQVAADHPGIRKVWVDGGYRKHFVEHAAILGIDLEVTARTPGTRGFTPVPKRWAVERTYGWLMLHRRLARDYETLPARSEAMIHLAMTDLMARRLTGEATVSWRDPTSPDQIRIAG</sequence>
<dbReference type="GO" id="GO:0003677">
    <property type="term" value="F:DNA binding"/>
    <property type="evidence" value="ECO:0007669"/>
    <property type="project" value="InterPro"/>
</dbReference>
<accession>A0A5J6IC16</accession>
<dbReference type="GO" id="GO:0004803">
    <property type="term" value="F:transposase activity"/>
    <property type="evidence" value="ECO:0007669"/>
    <property type="project" value="InterPro"/>
</dbReference>
<dbReference type="GeneID" id="91422591"/>
<reference evidence="3 4" key="1">
    <citation type="submission" date="2017-09" db="EMBL/GenBank/DDBJ databases">
        <authorList>
            <person name="Lee N."/>
            <person name="Cho B.-K."/>
        </authorList>
    </citation>
    <scope>NUCLEOTIDE SEQUENCE [LARGE SCALE GENOMIC DNA]</scope>
    <source>
        <strain evidence="3 4">ATCC 13740</strain>
    </source>
</reference>
<protein>
    <submittedName>
        <fullName evidence="3">IS5 family transposase</fullName>
    </submittedName>
</protein>
<dbReference type="EMBL" id="CP023694">
    <property type="protein sequence ID" value="QEV30016.1"/>
    <property type="molecule type" value="Genomic_DNA"/>
</dbReference>
<dbReference type="Pfam" id="PF01609">
    <property type="entry name" value="DDE_Tnp_1"/>
    <property type="match status" value="1"/>
</dbReference>
<feature type="domain" description="Insertion element IS402-like" evidence="2">
    <location>
        <begin position="11"/>
        <end position="91"/>
    </location>
</feature>
<dbReference type="GO" id="GO:0006313">
    <property type="term" value="P:DNA transposition"/>
    <property type="evidence" value="ECO:0007669"/>
    <property type="project" value="InterPro"/>
</dbReference>
<organism evidence="3 4">
    <name type="scientific">Streptomyces coeruleorubidus</name>
    <dbReference type="NCBI Taxonomy" id="116188"/>
    <lineage>
        <taxon>Bacteria</taxon>
        <taxon>Bacillati</taxon>
        <taxon>Actinomycetota</taxon>
        <taxon>Actinomycetes</taxon>
        <taxon>Kitasatosporales</taxon>
        <taxon>Streptomycetaceae</taxon>
        <taxon>Streptomyces</taxon>
    </lineage>
</organism>